<evidence type="ECO:0000313" key="3">
    <source>
        <dbReference type="Proteomes" id="UP000247480"/>
    </source>
</evidence>
<dbReference type="GO" id="GO:0008233">
    <property type="term" value="F:peptidase activity"/>
    <property type="evidence" value="ECO:0007669"/>
    <property type="project" value="UniProtKB-KW"/>
</dbReference>
<feature type="region of interest" description="Disordered" evidence="1">
    <location>
        <begin position="1"/>
        <end position="29"/>
    </location>
</feature>
<evidence type="ECO:0000313" key="2">
    <source>
        <dbReference type="EMBL" id="GBH11313.1"/>
    </source>
</evidence>
<comment type="caution">
    <text evidence="2">The sequence shown here is derived from an EMBL/GenBank/DDBJ whole genome shotgun (WGS) entry which is preliminary data.</text>
</comment>
<accession>A0A2V0QDQ2</accession>
<reference evidence="2 3" key="1">
    <citation type="submission" date="2018-04" db="EMBL/GenBank/DDBJ databases">
        <title>Draft genome sequence of Pseudomonas syringae pv. actinidiae biovar 1 strains isolated from kiwifruit in Kagawa prefecture.</title>
        <authorList>
            <person name="Tabuchi M."/>
            <person name="Saito M."/>
            <person name="Fujiwara S."/>
            <person name="Sasa N."/>
            <person name="Akimitsu K."/>
            <person name="Gomi K."/>
            <person name="Konishi-Sugita S."/>
            <person name="Hamano K."/>
            <person name="Kataoka I."/>
        </authorList>
    </citation>
    <scope>NUCLEOTIDE SEQUENCE [LARGE SCALE GENOMIC DNA]</scope>
    <source>
        <strain evidence="2 3">MAFF212206</strain>
    </source>
</reference>
<organism evidence="2 3">
    <name type="scientific">Pseudomonas syringae pv. actinidiae</name>
    <dbReference type="NCBI Taxonomy" id="103796"/>
    <lineage>
        <taxon>Bacteria</taxon>
        <taxon>Pseudomonadati</taxon>
        <taxon>Pseudomonadota</taxon>
        <taxon>Gammaproteobacteria</taxon>
        <taxon>Pseudomonadales</taxon>
        <taxon>Pseudomonadaceae</taxon>
        <taxon>Pseudomonas</taxon>
        <taxon>Pseudomonas syringae</taxon>
    </lineage>
</organism>
<protein>
    <submittedName>
        <fullName evidence="2">ATP-dependent protease ClpP</fullName>
    </submittedName>
</protein>
<sequence>MHRGNPYDLRSKDVRRHNQRNEQRHSRYGRVHDIINYHCKSFHKTRH</sequence>
<keyword evidence="2" id="KW-0378">Hydrolase</keyword>
<dbReference type="Proteomes" id="UP000247480">
    <property type="component" value="Unassembled WGS sequence"/>
</dbReference>
<keyword evidence="2" id="KW-0645">Protease</keyword>
<evidence type="ECO:0000256" key="1">
    <source>
        <dbReference type="SAM" id="MobiDB-lite"/>
    </source>
</evidence>
<feature type="compositionally biased region" description="Basic and acidic residues" evidence="1">
    <location>
        <begin position="19"/>
        <end position="29"/>
    </location>
</feature>
<proteinExistence type="predicted"/>
<dbReference type="GO" id="GO:0006508">
    <property type="term" value="P:proteolysis"/>
    <property type="evidence" value="ECO:0007669"/>
    <property type="project" value="UniProtKB-KW"/>
</dbReference>
<dbReference type="EMBL" id="BGJZ01000234">
    <property type="protein sequence ID" value="GBH11313.1"/>
    <property type="molecule type" value="Genomic_DNA"/>
</dbReference>
<name>A0A2V0QDQ2_PSESF</name>
<dbReference type="AlphaFoldDB" id="A0A2V0QDQ2"/>
<gene>
    <name evidence="2" type="ORF">KPSA1_04751</name>
</gene>